<reference evidence="1 2" key="1">
    <citation type="submission" date="2012-08" db="EMBL/GenBank/DDBJ databases">
        <title>Whole genome shotgun sequence of Gordonia namibiensis NBRC 108229.</title>
        <authorList>
            <person name="Isaki-Nakamura S."/>
            <person name="Hosoyama A."/>
            <person name="Tsuchikane K."/>
            <person name="Katsumata H."/>
            <person name="Baba S."/>
            <person name="Yamazaki S."/>
            <person name="Fujita N."/>
        </authorList>
    </citation>
    <scope>NUCLEOTIDE SEQUENCE [LARGE SCALE GENOMIC DNA]</scope>
    <source>
        <strain evidence="1 2">NBRC 108229</strain>
    </source>
</reference>
<sequence length="404" mass="45041">MELLGGRGQELWPYPGRVFAIGPSHTFIDLAFSINTAFARWDLAHLSMFTLDDGRVVTDLETAAEMTGGSHGPLREVVDIDSAKVVRLVKPGSEFRYVFDLGDDWTHCCSVATQKVDPVEVFGFRPDSPLPNWGWGDIPDQYGRRWADEDGRNRAPRRPGSPHPMLAALWPEQRVIKEVDLAEVRAAIATSDATRFLDAVDGCEVDDVLQQIGAGIPAALESLRERVEPVALSIVNRLTRRGLPGDAELAADLLACLRREPLPGRVVPVDLEMLCGEMETDPNRSAGGYIDLQTGDVYNDELMDPDMVGEGNSVDVEDDPDRWLAFECIGSPDAWQDMADFTERQSDPQLRVQLERAIEGRGAFRRFRDLVDELDLHTQWYAFSTDRKFGRARKYLASKGVRVG</sequence>
<gene>
    <name evidence="1" type="ORF">GONAM_10_01960</name>
</gene>
<dbReference type="Gene3D" id="3.10.290.30">
    <property type="entry name" value="MM3350-like"/>
    <property type="match status" value="1"/>
</dbReference>
<dbReference type="Proteomes" id="UP000035058">
    <property type="component" value="Unassembled WGS sequence"/>
</dbReference>
<comment type="caution">
    <text evidence="1">The sequence shown here is derived from an EMBL/GenBank/DDBJ whole genome shotgun (WGS) entry which is preliminary data.</text>
</comment>
<dbReference type="EMBL" id="BAHE01000010">
    <property type="protein sequence ID" value="GAB99725.1"/>
    <property type="molecule type" value="Genomic_DNA"/>
</dbReference>
<dbReference type="AlphaFoldDB" id="K6WK29"/>
<keyword evidence="2" id="KW-1185">Reference proteome</keyword>
<dbReference type="SUPFAM" id="SSF159941">
    <property type="entry name" value="MM3350-like"/>
    <property type="match status" value="1"/>
</dbReference>
<organism evidence="1 2">
    <name type="scientific">Gordonia namibiensis NBRC 108229</name>
    <dbReference type="NCBI Taxonomy" id="1208314"/>
    <lineage>
        <taxon>Bacteria</taxon>
        <taxon>Bacillati</taxon>
        <taxon>Actinomycetota</taxon>
        <taxon>Actinomycetes</taxon>
        <taxon>Mycobacteriales</taxon>
        <taxon>Gordoniaceae</taxon>
        <taxon>Gordonia</taxon>
    </lineage>
</organism>
<accession>K6WK29</accession>
<name>K6WK29_9ACTN</name>
<proteinExistence type="predicted"/>
<evidence type="ECO:0000313" key="2">
    <source>
        <dbReference type="Proteomes" id="UP000035058"/>
    </source>
</evidence>
<protein>
    <submittedName>
        <fullName evidence="1">Uncharacterized protein</fullName>
    </submittedName>
</protein>
<evidence type="ECO:0000313" key="1">
    <source>
        <dbReference type="EMBL" id="GAB99725.1"/>
    </source>
</evidence>
<dbReference type="InterPro" id="IPR024047">
    <property type="entry name" value="MM3350-like_sf"/>
</dbReference>